<dbReference type="Proteomes" id="UP000221165">
    <property type="component" value="Unassembled WGS sequence"/>
</dbReference>
<dbReference type="OrthoDB" id="153872at2759"/>
<dbReference type="AlphaFoldDB" id="A0A2C6LC74"/>
<feature type="transmembrane region" description="Helical" evidence="1">
    <location>
        <begin position="293"/>
        <end position="315"/>
    </location>
</feature>
<name>A0A2C6LC74_9APIC</name>
<sequence>MVNNLGGDFRVSHKDLGAVLRDSDEWSFLEYLLQMSARTSRVRLLQAWHIAPPHIISNFERRTKGRLLAYSFVDMASLDEENSLQDIARRGFKVSPRGMRFAVGNFSLPGFPLMRGGPNELDDPYTLHPAASLAQKEQSQRDRAKFLEAARTQLLTGERRIFEFLLCQVGVGRSVVVEDQKEASGTRFSLLWEYDSAYLEKGAPAPQESLTVHYENVEEVTSAGDAFLARDGEDEGRREEQGHPLSTASLFLQAENKKVAAGVLPQHTFRHDYVVYCQSSSFCLRWTRLLKNFLLSLFAIIAKTILHVSGVLLILPDSVLRAMNLYTSRISLCRAIFVYH</sequence>
<organism evidence="2 3">
    <name type="scientific">Cystoisospora suis</name>
    <dbReference type="NCBI Taxonomy" id="483139"/>
    <lineage>
        <taxon>Eukaryota</taxon>
        <taxon>Sar</taxon>
        <taxon>Alveolata</taxon>
        <taxon>Apicomplexa</taxon>
        <taxon>Conoidasida</taxon>
        <taxon>Coccidia</taxon>
        <taxon>Eucoccidiorida</taxon>
        <taxon>Eimeriorina</taxon>
        <taxon>Sarcocystidae</taxon>
        <taxon>Cystoisospora</taxon>
    </lineage>
</organism>
<evidence type="ECO:0000256" key="1">
    <source>
        <dbReference type="SAM" id="Phobius"/>
    </source>
</evidence>
<reference evidence="2 3" key="1">
    <citation type="journal article" date="2017" name="Int. J. Parasitol.">
        <title>The genome of the protozoan parasite Cystoisospora suis and a reverse vaccinology approach to identify vaccine candidates.</title>
        <authorList>
            <person name="Palmieri N."/>
            <person name="Shrestha A."/>
            <person name="Ruttkowski B."/>
            <person name="Beck T."/>
            <person name="Vogl C."/>
            <person name="Tomley F."/>
            <person name="Blake D.P."/>
            <person name="Joachim A."/>
        </authorList>
    </citation>
    <scope>NUCLEOTIDE SEQUENCE [LARGE SCALE GENOMIC DNA]</scope>
    <source>
        <strain evidence="2 3">Wien I</strain>
    </source>
</reference>
<comment type="caution">
    <text evidence="2">The sequence shown here is derived from an EMBL/GenBank/DDBJ whole genome shotgun (WGS) entry which is preliminary data.</text>
</comment>
<evidence type="ECO:0000313" key="3">
    <source>
        <dbReference type="Proteomes" id="UP000221165"/>
    </source>
</evidence>
<dbReference type="RefSeq" id="XP_067926357.1">
    <property type="nucleotide sequence ID" value="XM_068061661.1"/>
</dbReference>
<dbReference type="EMBL" id="MIGC01000578">
    <property type="protein sequence ID" value="PHJ24685.1"/>
    <property type="molecule type" value="Genomic_DNA"/>
</dbReference>
<keyword evidence="3" id="KW-1185">Reference proteome</keyword>
<keyword evidence="1" id="KW-0812">Transmembrane</keyword>
<dbReference type="VEuPathDB" id="ToxoDB:CSUI_001455"/>
<evidence type="ECO:0000313" key="2">
    <source>
        <dbReference type="EMBL" id="PHJ24685.1"/>
    </source>
</evidence>
<proteinExistence type="predicted"/>
<keyword evidence="1" id="KW-1133">Transmembrane helix</keyword>
<gene>
    <name evidence="2" type="ORF">CSUI_001455</name>
</gene>
<accession>A0A2C6LC74</accession>
<protein>
    <submittedName>
        <fullName evidence="2">Zinc finger protein</fullName>
    </submittedName>
</protein>
<dbReference type="GeneID" id="94424872"/>
<keyword evidence="1" id="KW-0472">Membrane</keyword>